<evidence type="ECO:0000313" key="8">
    <source>
        <dbReference type="EMBL" id="KAL3289216.1"/>
    </source>
</evidence>
<keyword evidence="1 4" id="KW-0378">Hydrolase</keyword>
<dbReference type="PROSITE" id="PS51910">
    <property type="entry name" value="GH18_2"/>
    <property type="match status" value="1"/>
</dbReference>
<dbReference type="InterPro" id="IPR029070">
    <property type="entry name" value="Chitinase_insertion_sf"/>
</dbReference>
<evidence type="ECO:0000256" key="3">
    <source>
        <dbReference type="ARBA" id="ARBA00023295"/>
    </source>
</evidence>
<dbReference type="SUPFAM" id="SSF54556">
    <property type="entry name" value="Chitinase insertion domain"/>
    <property type="match status" value="1"/>
</dbReference>
<evidence type="ECO:0000256" key="2">
    <source>
        <dbReference type="ARBA" id="ARBA00023157"/>
    </source>
</evidence>
<dbReference type="PROSITE" id="PS01095">
    <property type="entry name" value="GH18_1"/>
    <property type="match status" value="1"/>
</dbReference>
<dbReference type="FunFam" id="3.10.50.10:FF:000001">
    <property type="entry name" value="Chitinase 3-like 1"/>
    <property type="match status" value="1"/>
</dbReference>
<sequence length="385" mass="42305">MAHSVKIFFAAILISSCAFFISETEAVNVYCYYASWAADRPGDSKVAADDLDPMLCTHIFYAFLGLQDDGSLTFLNKTLDIDGGNIQKVSNLKKINPELKLIFSVGGATAAPYVFADVAADDVKLANFVTSCETFLDNYNFDGIDIDWEYPYDKPLLIKMAQSLRDAFQPKGRTVSTAVAYNPDDAGYDVPGMNEVFDLINVMSYDFHGAYAGVLGENAPLYGFPGQSDWQQSVLNCNASLWNWRNKGAAPEKLSLGAGFYGHTFTPVDPSKTAPGDPAEGPGNPGPYTANVGTLGYLEICQLHKDGIVTWDDYEKTPYMVDGNLWIGYDNEQSLKEKIKYIKQEGLAGIMIWSIETDDTRGVCGGQKWPLLNAINEEIANDETH</sequence>
<dbReference type="InterPro" id="IPR011583">
    <property type="entry name" value="Chitinase_II/V-like_cat"/>
</dbReference>
<dbReference type="GO" id="GO:0006032">
    <property type="term" value="P:chitin catabolic process"/>
    <property type="evidence" value="ECO:0007669"/>
    <property type="project" value="UniProtKB-ARBA"/>
</dbReference>
<comment type="similarity">
    <text evidence="5">Belongs to the glycosyl hydrolase 18 family.</text>
</comment>
<dbReference type="PANTHER" id="PTHR11177">
    <property type="entry name" value="CHITINASE"/>
    <property type="match status" value="1"/>
</dbReference>
<dbReference type="EMBL" id="JABFTP020000185">
    <property type="protein sequence ID" value="KAL3289216.1"/>
    <property type="molecule type" value="Genomic_DNA"/>
</dbReference>
<feature type="chain" id="PRO_5044850258" description="GH18 domain-containing protein" evidence="6">
    <location>
        <begin position="27"/>
        <end position="385"/>
    </location>
</feature>
<name>A0ABD2PDZ9_9CUCU</name>
<reference evidence="8 9" key="1">
    <citation type="journal article" date="2021" name="BMC Biol.">
        <title>Horizontally acquired antibacterial genes associated with adaptive radiation of ladybird beetles.</title>
        <authorList>
            <person name="Li H.S."/>
            <person name="Tang X.F."/>
            <person name="Huang Y.H."/>
            <person name="Xu Z.Y."/>
            <person name="Chen M.L."/>
            <person name="Du X.Y."/>
            <person name="Qiu B.Y."/>
            <person name="Chen P.T."/>
            <person name="Zhang W."/>
            <person name="Slipinski A."/>
            <person name="Escalona H.E."/>
            <person name="Waterhouse R.M."/>
            <person name="Zwick A."/>
            <person name="Pang H."/>
        </authorList>
    </citation>
    <scope>NUCLEOTIDE SEQUENCE [LARGE SCALE GENOMIC DNA]</scope>
    <source>
        <strain evidence="8">SYSU2018</strain>
    </source>
</reference>
<evidence type="ECO:0000256" key="6">
    <source>
        <dbReference type="SAM" id="SignalP"/>
    </source>
</evidence>
<dbReference type="SMART" id="SM00636">
    <property type="entry name" value="Glyco_18"/>
    <property type="match status" value="1"/>
</dbReference>
<keyword evidence="2" id="KW-1015">Disulfide bond</keyword>
<dbReference type="InterPro" id="IPR017853">
    <property type="entry name" value="GH"/>
</dbReference>
<proteinExistence type="inferred from homology"/>
<keyword evidence="6" id="KW-0732">Signal</keyword>
<dbReference type="Gene3D" id="3.20.20.80">
    <property type="entry name" value="Glycosidases"/>
    <property type="match status" value="1"/>
</dbReference>
<dbReference type="Gene3D" id="3.10.50.10">
    <property type="match status" value="1"/>
</dbReference>
<feature type="signal peptide" evidence="6">
    <location>
        <begin position="1"/>
        <end position="26"/>
    </location>
</feature>
<evidence type="ECO:0000259" key="7">
    <source>
        <dbReference type="PROSITE" id="PS51910"/>
    </source>
</evidence>
<dbReference type="PROSITE" id="PS51257">
    <property type="entry name" value="PROKAR_LIPOPROTEIN"/>
    <property type="match status" value="1"/>
</dbReference>
<dbReference type="SUPFAM" id="SSF51445">
    <property type="entry name" value="(Trans)glycosidases"/>
    <property type="match status" value="1"/>
</dbReference>
<dbReference type="InterPro" id="IPR001223">
    <property type="entry name" value="Glyco_hydro18_cat"/>
</dbReference>
<gene>
    <name evidence="8" type="ORF">HHI36_003650</name>
</gene>
<feature type="domain" description="GH18" evidence="7">
    <location>
        <begin position="27"/>
        <end position="382"/>
    </location>
</feature>
<dbReference type="Proteomes" id="UP001516400">
    <property type="component" value="Unassembled WGS sequence"/>
</dbReference>
<dbReference type="InterPro" id="IPR050314">
    <property type="entry name" value="Glycosyl_Hydrlase_18"/>
</dbReference>
<dbReference type="AlphaFoldDB" id="A0ABD2PDZ9"/>
<evidence type="ECO:0000313" key="9">
    <source>
        <dbReference type="Proteomes" id="UP001516400"/>
    </source>
</evidence>
<organism evidence="8 9">
    <name type="scientific">Cryptolaemus montrouzieri</name>
    <dbReference type="NCBI Taxonomy" id="559131"/>
    <lineage>
        <taxon>Eukaryota</taxon>
        <taxon>Metazoa</taxon>
        <taxon>Ecdysozoa</taxon>
        <taxon>Arthropoda</taxon>
        <taxon>Hexapoda</taxon>
        <taxon>Insecta</taxon>
        <taxon>Pterygota</taxon>
        <taxon>Neoptera</taxon>
        <taxon>Endopterygota</taxon>
        <taxon>Coleoptera</taxon>
        <taxon>Polyphaga</taxon>
        <taxon>Cucujiformia</taxon>
        <taxon>Coccinelloidea</taxon>
        <taxon>Coccinellidae</taxon>
        <taxon>Scymninae</taxon>
        <taxon>Scymnini</taxon>
        <taxon>Cryptolaemus</taxon>
    </lineage>
</organism>
<dbReference type="PANTHER" id="PTHR11177:SF360">
    <property type="entry name" value="CHITINASE 4-RELATED"/>
    <property type="match status" value="1"/>
</dbReference>
<dbReference type="GO" id="GO:0004568">
    <property type="term" value="F:chitinase activity"/>
    <property type="evidence" value="ECO:0007669"/>
    <property type="project" value="UniProtKB-ARBA"/>
</dbReference>
<evidence type="ECO:0000256" key="1">
    <source>
        <dbReference type="ARBA" id="ARBA00022801"/>
    </source>
</evidence>
<accession>A0ABD2PDZ9</accession>
<keyword evidence="3 4" id="KW-0326">Glycosidase</keyword>
<keyword evidence="9" id="KW-1185">Reference proteome</keyword>
<evidence type="ECO:0000256" key="5">
    <source>
        <dbReference type="RuleBase" id="RU004453"/>
    </source>
</evidence>
<dbReference type="InterPro" id="IPR001579">
    <property type="entry name" value="Glyco_hydro_18_chit_AS"/>
</dbReference>
<protein>
    <recommendedName>
        <fullName evidence="7">GH18 domain-containing protein</fullName>
    </recommendedName>
</protein>
<evidence type="ECO:0000256" key="4">
    <source>
        <dbReference type="RuleBase" id="RU000489"/>
    </source>
</evidence>
<comment type="caution">
    <text evidence="8">The sequence shown here is derived from an EMBL/GenBank/DDBJ whole genome shotgun (WGS) entry which is preliminary data.</text>
</comment>
<dbReference type="Pfam" id="PF00704">
    <property type="entry name" value="Glyco_hydro_18"/>
    <property type="match status" value="1"/>
</dbReference>